<dbReference type="GO" id="GO:0016020">
    <property type="term" value="C:membrane"/>
    <property type="evidence" value="ECO:0007669"/>
    <property type="project" value="InterPro"/>
</dbReference>
<feature type="transmembrane region" description="Helical" evidence="2">
    <location>
        <begin position="122"/>
        <end position="144"/>
    </location>
</feature>
<feature type="transmembrane region" description="Helical" evidence="2">
    <location>
        <begin position="99"/>
        <end position="116"/>
    </location>
</feature>
<evidence type="ECO:0000256" key="2">
    <source>
        <dbReference type="SAM" id="Phobius"/>
    </source>
</evidence>
<feature type="transmembrane region" description="Helical" evidence="2">
    <location>
        <begin position="71"/>
        <end position="92"/>
    </location>
</feature>
<keyword evidence="2" id="KW-0812">Transmembrane</keyword>
<comment type="caution">
    <text evidence="4">The sequence shown here is derived from an EMBL/GenBank/DDBJ whole genome shotgun (WGS) entry which is preliminary data.</text>
</comment>
<protein>
    <submittedName>
        <fullName evidence="4">DMT family transporter</fullName>
    </submittedName>
</protein>
<dbReference type="AlphaFoldDB" id="A0A4Y8REL4"/>
<sequence>MGGVEARKPRRQPVERLAELAEQNDLAAARAAAKPRRFRCDVIGPFWVTLRSLLLTGMWFAYYGALPEMELAVAAAALYTAPLMMAAFSALMPGERIGLSGWVAAALGLCGVMLALRPDAGALSPATAMPFLAAACYAFAAIVTRHRCAGEAPLAMALNLNLVLAAAGAAAVGSAGWFDLDAGEVAGRLAAWPALSAADIGLVCLLGALMAVIAVAVARAYQLAEPAVVGLFDNSYLVFAVAWSALFFGEVPGLLSLAGIGLVGLAAVLAARKPQLGRLPSRRKSVATGQSGPRISRRKKPM</sequence>
<evidence type="ECO:0000313" key="5">
    <source>
        <dbReference type="Proteomes" id="UP000298179"/>
    </source>
</evidence>
<organism evidence="4 5">
    <name type="scientific">Jiella endophytica</name>
    <dbReference type="NCBI Taxonomy" id="2558362"/>
    <lineage>
        <taxon>Bacteria</taxon>
        <taxon>Pseudomonadati</taxon>
        <taxon>Pseudomonadota</taxon>
        <taxon>Alphaproteobacteria</taxon>
        <taxon>Hyphomicrobiales</taxon>
        <taxon>Aurantimonadaceae</taxon>
        <taxon>Jiella</taxon>
    </lineage>
</organism>
<gene>
    <name evidence="4" type="ORF">E3C22_19405</name>
</gene>
<dbReference type="Proteomes" id="UP000298179">
    <property type="component" value="Unassembled WGS sequence"/>
</dbReference>
<evidence type="ECO:0000256" key="1">
    <source>
        <dbReference type="SAM" id="MobiDB-lite"/>
    </source>
</evidence>
<name>A0A4Y8REL4_9HYPH</name>
<feature type="transmembrane region" description="Helical" evidence="2">
    <location>
        <begin position="190"/>
        <end position="216"/>
    </location>
</feature>
<evidence type="ECO:0000313" key="4">
    <source>
        <dbReference type="EMBL" id="TFF19840.1"/>
    </source>
</evidence>
<dbReference type="PANTHER" id="PTHR22911">
    <property type="entry name" value="ACYL-MALONYL CONDENSING ENZYME-RELATED"/>
    <property type="match status" value="1"/>
</dbReference>
<feature type="transmembrane region" description="Helical" evidence="2">
    <location>
        <begin position="156"/>
        <end position="178"/>
    </location>
</feature>
<reference evidence="4 5" key="1">
    <citation type="submission" date="2019-03" db="EMBL/GenBank/DDBJ databases">
        <title>Jiella endophytica sp. nov., a novel endophytic bacterium isolated from root of Ficus microcarpa Linn. f.</title>
        <authorList>
            <person name="Tuo L."/>
        </authorList>
    </citation>
    <scope>NUCLEOTIDE SEQUENCE [LARGE SCALE GENOMIC DNA]</scope>
    <source>
        <strain evidence="4 5">CBS5Q-3</strain>
    </source>
</reference>
<dbReference type="PANTHER" id="PTHR22911:SF103">
    <property type="entry name" value="BLR2811 PROTEIN"/>
    <property type="match status" value="1"/>
</dbReference>
<feature type="transmembrane region" description="Helical" evidence="2">
    <location>
        <begin position="228"/>
        <end position="248"/>
    </location>
</feature>
<dbReference type="InterPro" id="IPR037185">
    <property type="entry name" value="EmrE-like"/>
</dbReference>
<proteinExistence type="predicted"/>
<dbReference type="Pfam" id="PF00892">
    <property type="entry name" value="EamA"/>
    <property type="match status" value="1"/>
</dbReference>
<feature type="domain" description="EamA" evidence="3">
    <location>
        <begin position="46"/>
        <end position="116"/>
    </location>
</feature>
<dbReference type="OrthoDB" id="9815809at2"/>
<feature type="region of interest" description="Disordered" evidence="1">
    <location>
        <begin position="280"/>
        <end position="302"/>
    </location>
</feature>
<dbReference type="SUPFAM" id="SSF103481">
    <property type="entry name" value="Multidrug resistance efflux transporter EmrE"/>
    <property type="match status" value="2"/>
</dbReference>
<keyword evidence="2" id="KW-1133">Transmembrane helix</keyword>
<keyword evidence="2" id="KW-0472">Membrane</keyword>
<feature type="transmembrane region" description="Helical" evidence="2">
    <location>
        <begin position="42"/>
        <end position="65"/>
    </location>
</feature>
<evidence type="ECO:0000259" key="3">
    <source>
        <dbReference type="Pfam" id="PF00892"/>
    </source>
</evidence>
<dbReference type="InterPro" id="IPR000620">
    <property type="entry name" value="EamA_dom"/>
</dbReference>
<dbReference type="EMBL" id="SOZD01000006">
    <property type="protein sequence ID" value="TFF19840.1"/>
    <property type="molecule type" value="Genomic_DNA"/>
</dbReference>
<feature type="transmembrane region" description="Helical" evidence="2">
    <location>
        <begin position="254"/>
        <end position="272"/>
    </location>
</feature>
<keyword evidence="5" id="KW-1185">Reference proteome</keyword>
<accession>A0A4Y8REL4</accession>